<evidence type="ECO:0000313" key="11">
    <source>
        <dbReference type="Proteomes" id="UP000000346"/>
    </source>
</evidence>
<dbReference type="STRING" id="666510.ASAC_0391"/>
<evidence type="ECO:0000256" key="1">
    <source>
        <dbReference type="ARBA" id="ARBA00004496"/>
    </source>
</evidence>
<evidence type="ECO:0000256" key="6">
    <source>
        <dbReference type="ARBA" id="ARBA00022691"/>
    </source>
</evidence>
<dbReference type="InterPro" id="IPR029063">
    <property type="entry name" value="SAM-dependent_MTases_sf"/>
</dbReference>
<dbReference type="PANTHER" id="PTHR11579">
    <property type="entry name" value="PROTEIN-L-ISOASPARTATE O-METHYLTRANSFERASE"/>
    <property type="match status" value="1"/>
</dbReference>
<dbReference type="RefSeq" id="WP_013266310.1">
    <property type="nucleotide sequence ID" value="NC_014374.1"/>
</dbReference>
<organism evidence="10 11">
    <name type="scientific">Acidilobus saccharovorans (strain DSM 16705 / JCM 18335 / VKM B-2471 / 345-15)</name>
    <dbReference type="NCBI Taxonomy" id="666510"/>
    <lineage>
        <taxon>Archaea</taxon>
        <taxon>Thermoproteota</taxon>
        <taxon>Thermoprotei</taxon>
        <taxon>Acidilobales</taxon>
        <taxon>Acidilobaceae</taxon>
        <taxon>Acidilobus</taxon>
    </lineage>
</organism>
<evidence type="ECO:0000256" key="4">
    <source>
        <dbReference type="ARBA" id="ARBA00022603"/>
    </source>
</evidence>
<dbReference type="GO" id="GO:0032259">
    <property type="term" value="P:methylation"/>
    <property type="evidence" value="ECO:0007669"/>
    <property type="project" value="UniProtKB-KW"/>
</dbReference>
<proteinExistence type="inferred from homology"/>
<comment type="subcellular location">
    <subcellularLocation>
        <location evidence="1 9">Cytoplasm</location>
    </subcellularLocation>
</comment>
<sequence length="223" mass="24255">MAGLKQDAFEVARRKLVDDLKLRGYLKSQAIERAMLSVPRELFVPEGVRDRAYEDRPLPIGYGQTISAPSMVAYMTELLEVSEGMKVLEVGTGSGYQAAILAMIVGDRGHVWTVERIAELASRAKETIESLGLGGRVTVIVGDGSLGYPPAAPYDRIIVTAASPKVPRPLVEQLAEGGLMVIPVGSKEEQVLTIVRKREGQVFQQSDIEVLFVPLVGAEAWDH</sequence>
<evidence type="ECO:0000256" key="5">
    <source>
        <dbReference type="ARBA" id="ARBA00022679"/>
    </source>
</evidence>
<dbReference type="PANTHER" id="PTHR11579:SF0">
    <property type="entry name" value="PROTEIN-L-ISOASPARTATE(D-ASPARTATE) O-METHYLTRANSFERASE"/>
    <property type="match status" value="1"/>
</dbReference>
<dbReference type="CDD" id="cd02440">
    <property type="entry name" value="AdoMet_MTases"/>
    <property type="match status" value="1"/>
</dbReference>
<feature type="active site" evidence="9">
    <location>
        <position position="67"/>
    </location>
</feature>
<comment type="similarity">
    <text evidence="2 9">Belongs to the methyltransferase superfamily. L-isoaspartyl/D-aspartyl protein methyltransferase family.</text>
</comment>
<dbReference type="eggNOG" id="arCOG00976">
    <property type="taxonomic scope" value="Archaea"/>
</dbReference>
<evidence type="ECO:0000256" key="7">
    <source>
        <dbReference type="ARBA" id="ARBA00025330"/>
    </source>
</evidence>
<dbReference type="Pfam" id="PF01135">
    <property type="entry name" value="PCMT"/>
    <property type="match status" value="1"/>
</dbReference>
<dbReference type="NCBIfam" id="NF001453">
    <property type="entry name" value="PRK00312.1"/>
    <property type="match status" value="1"/>
</dbReference>
<protein>
    <recommendedName>
        <fullName evidence="9">Protein-L-isoaspartate O-methyltransferase</fullName>
        <ecNumber evidence="9">2.1.1.77</ecNumber>
    </recommendedName>
    <alternativeName>
        <fullName evidence="9">L-isoaspartyl protein carboxyl methyltransferase</fullName>
    </alternativeName>
    <alternativeName>
        <fullName evidence="9">Protein L-isoaspartyl methyltransferase</fullName>
    </alternativeName>
    <alternativeName>
        <fullName evidence="9">Protein-beta-aspartate methyltransferase</fullName>
        <shortName evidence="9">PIMT</shortName>
    </alternativeName>
</protein>
<gene>
    <name evidence="9" type="primary">pcm</name>
    <name evidence="10" type="ordered locus">ASAC_0391</name>
</gene>
<dbReference type="GeneID" id="9498619"/>
<dbReference type="HAMAP" id="MF_00090">
    <property type="entry name" value="PIMT"/>
    <property type="match status" value="1"/>
</dbReference>
<comment type="function">
    <text evidence="7 9">Catalyzes the methyl esterification of L-isoaspartyl residues in peptides and proteins that result from spontaneous decomposition of normal L-aspartyl and L-asparaginyl residues. It plays a role in the repair and/or degradation of damaged proteins.</text>
</comment>
<dbReference type="AlphaFoldDB" id="D9Q0G0"/>
<comment type="catalytic activity">
    <reaction evidence="8 9">
        <text>[protein]-L-isoaspartate + S-adenosyl-L-methionine = [protein]-L-isoaspartate alpha-methyl ester + S-adenosyl-L-homocysteine</text>
        <dbReference type="Rhea" id="RHEA:12705"/>
        <dbReference type="Rhea" id="RHEA-COMP:12143"/>
        <dbReference type="Rhea" id="RHEA-COMP:12144"/>
        <dbReference type="ChEBI" id="CHEBI:57856"/>
        <dbReference type="ChEBI" id="CHEBI:59789"/>
        <dbReference type="ChEBI" id="CHEBI:90596"/>
        <dbReference type="ChEBI" id="CHEBI:90598"/>
        <dbReference type="EC" id="2.1.1.77"/>
    </reaction>
</comment>
<dbReference type="FunFam" id="3.40.50.150:FF:000010">
    <property type="entry name" value="Protein-L-isoaspartate O-methyltransferase"/>
    <property type="match status" value="1"/>
</dbReference>
<keyword evidence="4 9" id="KW-0489">Methyltransferase</keyword>
<evidence type="ECO:0000256" key="8">
    <source>
        <dbReference type="ARBA" id="ARBA00029295"/>
    </source>
</evidence>
<dbReference type="NCBIfam" id="TIGR00080">
    <property type="entry name" value="pimt"/>
    <property type="match status" value="1"/>
</dbReference>
<name>D9Q0G0_ACIS3</name>
<keyword evidence="5 9" id="KW-0808">Transferase</keyword>
<accession>D9Q0G0</accession>
<dbReference type="GO" id="GO:0004719">
    <property type="term" value="F:protein-L-isoaspartate (D-aspartate) O-methyltransferase activity"/>
    <property type="evidence" value="ECO:0007669"/>
    <property type="project" value="UniProtKB-UniRule"/>
</dbReference>
<dbReference type="SUPFAM" id="SSF53335">
    <property type="entry name" value="S-adenosyl-L-methionine-dependent methyltransferases"/>
    <property type="match status" value="1"/>
</dbReference>
<dbReference type="EMBL" id="CP001742">
    <property type="protein sequence ID" value="ADL18798.1"/>
    <property type="molecule type" value="Genomic_DNA"/>
</dbReference>
<dbReference type="Proteomes" id="UP000000346">
    <property type="component" value="Chromosome"/>
</dbReference>
<dbReference type="PROSITE" id="PS01279">
    <property type="entry name" value="PCMT"/>
    <property type="match status" value="1"/>
</dbReference>
<evidence type="ECO:0000256" key="3">
    <source>
        <dbReference type="ARBA" id="ARBA00022490"/>
    </source>
</evidence>
<dbReference type="FunCoup" id="D9Q0G0">
    <property type="interactions" value="56"/>
</dbReference>
<dbReference type="KEGG" id="asc:ASAC_0391"/>
<dbReference type="HOGENOM" id="CLU_055432_2_0_2"/>
<evidence type="ECO:0000256" key="9">
    <source>
        <dbReference type="HAMAP-Rule" id="MF_00090"/>
    </source>
</evidence>
<dbReference type="InterPro" id="IPR000682">
    <property type="entry name" value="PCMT"/>
</dbReference>
<dbReference type="GO" id="GO:0030091">
    <property type="term" value="P:protein repair"/>
    <property type="evidence" value="ECO:0007669"/>
    <property type="project" value="UniProtKB-UniRule"/>
</dbReference>
<keyword evidence="11" id="KW-1185">Reference proteome</keyword>
<keyword evidence="3 9" id="KW-0963">Cytoplasm</keyword>
<evidence type="ECO:0000256" key="2">
    <source>
        <dbReference type="ARBA" id="ARBA00005369"/>
    </source>
</evidence>
<dbReference type="InParanoid" id="D9Q0G0"/>
<evidence type="ECO:0000313" key="10">
    <source>
        <dbReference type="EMBL" id="ADL18798.1"/>
    </source>
</evidence>
<dbReference type="GO" id="GO:0005737">
    <property type="term" value="C:cytoplasm"/>
    <property type="evidence" value="ECO:0007669"/>
    <property type="project" value="UniProtKB-SubCell"/>
</dbReference>
<keyword evidence="6 9" id="KW-0949">S-adenosyl-L-methionine</keyword>
<dbReference type="Gene3D" id="3.40.50.150">
    <property type="entry name" value="Vaccinia Virus protein VP39"/>
    <property type="match status" value="1"/>
</dbReference>
<dbReference type="EC" id="2.1.1.77" evidence="9"/>
<reference evidence="10 11" key="1">
    <citation type="journal article" date="2010" name="Appl. Environ. Microbiol.">
        <title>The genome sequence of the crenarchaeon Acidilobus saccharovorans supports a new order, Acidilobales, and suggests an important ecological role in terrestrial acidic hot springs.</title>
        <authorList>
            <person name="Mardanov A.V."/>
            <person name="Svetlitchnyi V.A."/>
            <person name="Beletsky A.V."/>
            <person name="Prokofeva M.I."/>
            <person name="Bonch-Osmolovskaya E.A."/>
            <person name="Ravin N.V."/>
            <person name="Skryabin K.G."/>
        </authorList>
    </citation>
    <scope>NUCLEOTIDE SEQUENCE [LARGE SCALE GENOMIC DNA]</scope>
    <source>
        <strain evidence="11">DSM 16705 / JCM 18335 / VKM B-2471 / 345-15</strain>
    </source>
</reference>